<gene>
    <name evidence="2" type="ORF">METZ01_LOCUS249934</name>
</gene>
<proteinExistence type="predicted"/>
<protein>
    <submittedName>
        <fullName evidence="2">Uncharacterized protein</fullName>
    </submittedName>
</protein>
<feature type="transmembrane region" description="Helical" evidence="1">
    <location>
        <begin position="21"/>
        <end position="43"/>
    </location>
</feature>
<keyword evidence="1" id="KW-0472">Membrane</keyword>
<organism evidence="2">
    <name type="scientific">marine metagenome</name>
    <dbReference type="NCBI Taxonomy" id="408172"/>
    <lineage>
        <taxon>unclassified sequences</taxon>
        <taxon>metagenomes</taxon>
        <taxon>ecological metagenomes</taxon>
    </lineage>
</organism>
<keyword evidence="1" id="KW-1133">Transmembrane helix</keyword>
<evidence type="ECO:0000256" key="1">
    <source>
        <dbReference type="SAM" id="Phobius"/>
    </source>
</evidence>
<dbReference type="AlphaFoldDB" id="A0A382IBQ8"/>
<keyword evidence="1" id="KW-0812">Transmembrane</keyword>
<dbReference type="PROSITE" id="PS51257">
    <property type="entry name" value="PROKAR_LIPOPROTEIN"/>
    <property type="match status" value="1"/>
</dbReference>
<name>A0A382IBQ8_9ZZZZ</name>
<sequence>MNRLLNAWLIGSKRSLSQWKLLTSVVLGVILACTIISSSFIYLDSLEEIALNLALDDVPDQEHDLILQTKAGPVSQSQYDLLNSTASKQLSSHIGNLEQDRFSAIKSPTFFLTELGFESAAEEKVKVGARMITLPAFSKVKDRAYFVSLPSLNENIKILSGSSEIPEYYPFFDEKNLYLGALISNTSAELFSLKVGDQMIAFPTWSDKYESIVVEISGIFERKPSGENIWYLEETVLGASTASA</sequence>
<evidence type="ECO:0000313" key="2">
    <source>
        <dbReference type="EMBL" id="SVB97080.1"/>
    </source>
</evidence>
<accession>A0A382IBQ8</accession>
<dbReference type="EMBL" id="UINC01066403">
    <property type="protein sequence ID" value="SVB97080.1"/>
    <property type="molecule type" value="Genomic_DNA"/>
</dbReference>
<reference evidence="2" key="1">
    <citation type="submission" date="2018-05" db="EMBL/GenBank/DDBJ databases">
        <authorList>
            <person name="Lanie J.A."/>
            <person name="Ng W.-L."/>
            <person name="Kazmierczak K.M."/>
            <person name="Andrzejewski T.M."/>
            <person name="Davidsen T.M."/>
            <person name="Wayne K.J."/>
            <person name="Tettelin H."/>
            <person name="Glass J.I."/>
            <person name="Rusch D."/>
            <person name="Podicherti R."/>
            <person name="Tsui H.-C.T."/>
            <person name="Winkler M.E."/>
        </authorList>
    </citation>
    <scope>NUCLEOTIDE SEQUENCE</scope>
</reference>
<feature type="non-terminal residue" evidence="2">
    <location>
        <position position="244"/>
    </location>
</feature>